<reference evidence="1 2" key="1">
    <citation type="submission" date="2018-02" db="EMBL/GenBank/DDBJ databases">
        <authorList>
            <person name="Rodrigo-Torres L."/>
            <person name="Arahal R. D."/>
            <person name="Lucena T."/>
        </authorList>
    </citation>
    <scope>NUCLEOTIDE SEQUENCE [LARGE SCALE GENOMIC DNA]</scope>
    <source>
        <strain evidence="1 2">CECT 9267</strain>
    </source>
</reference>
<evidence type="ECO:0000313" key="1">
    <source>
        <dbReference type="EMBL" id="SPE20443.1"/>
    </source>
</evidence>
<comment type="caution">
    <text evidence="1">The sequence shown here is derived from an EMBL/GenBank/DDBJ whole genome shotgun (WGS) entry which is preliminary data.</text>
</comment>
<dbReference type="Pfam" id="PF01633">
    <property type="entry name" value="Choline_kinase"/>
    <property type="match status" value="1"/>
</dbReference>
<dbReference type="RefSeq" id="WP_105300088.1">
    <property type="nucleotide sequence ID" value="NZ_JBPKFF010000002.1"/>
</dbReference>
<dbReference type="GO" id="GO:0016301">
    <property type="term" value="F:kinase activity"/>
    <property type="evidence" value="ECO:0007669"/>
    <property type="project" value="UniProtKB-KW"/>
</dbReference>
<keyword evidence="1" id="KW-0418">Kinase</keyword>
<dbReference type="PANTHER" id="PTHR40086">
    <property type="entry name" value="PHOSPHOTRANSFERASE YTMP-RELATED"/>
    <property type="match status" value="1"/>
</dbReference>
<sequence length="615" mass="71065">MLENIQLLLAIKNNSNFSQRKLANETGMSLGKVNKIVREMINDKLLTVTQKKSSMTYILTDKGESMLSNSLTNQNEIKIKNIQSKCIDTAVILAARIPGDLKKSTLELEIKKDYRVLDRLIEQFSQQNITKYIFVTDQNNLKLKEYCESKKIKAEFVISNNAKETGTMESLNLVKDLIDTAFILVEGDLVVETRAIAELIANENANAILCTGLSGQHEEAFVDIDSNGYLQNISKDIRQMRNLSVEFIGISKYSYSFFKKLVDEYKNSENEWLNYEYLVNAISRYDAVKCILVDNLIWIDIDDESRYHKLMNAVYPAIKIREDKENTRNIQNIISSVLKLPEDTDIIVRDAGGMTNDNYRVKVNNQYYFVRMPGAGTNEIIIRENEEINSKLASTIGVTPTIFYFNVDSGIKIAEEINGATTLTSRSIKTRVNLKKVSEILLKLHSSNIQFANRYDYLSELKNYEEILKKRFGHFYDGYELTKTKLMLAMDSLEFNSDSPCHVDLVPENFVLDKNESMYLIDWEYSGMTDQFWDLASFCNESHLTIEEIRTFLELYFNRTIEEKEMQKIFWFMAFQNLLWSVWTLNKALEGEDFGSYGISRFKNAEKIVEEYLNA</sequence>
<dbReference type="SUPFAM" id="SSF56112">
    <property type="entry name" value="Protein kinase-like (PK-like)"/>
    <property type="match status" value="1"/>
</dbReference>
<dbReference type="InterPro" id="IPR036390">
    <property type="entry name" value="WH_DNA-bd_sf"/>
</dbReference>
<keyword evidence="1" id="KW-0808">Transferase</keyword>
<dbReference type="Gene3D" id="3.30.200.20">
    <property type="entry name" value="Phosphorylase Kinase, domain 1"/>
    <property type="match status" value="1"/>
</dbReference>
<protein>
    <submittedName>
        <fullName evidence="1">Choline/ethanolamine kinase</fullName>
    </submittedName>
</protein>
<accession>A0AAE8J5Z5</accession>
<dbReference type="InterPro" id="IPR011009">
    <property type="entry name" value="Kinase-like_dom_sf"/>
</dbReference>
<dbReference type="InterPro" id="IPR036388">
    <property type="entry name" value="WH-like_DNA-bd_sf"/>
</dbReference>
<dbReference type="AlphaFoldDB" id="A0AAE8J5Z5"/>
<dbReference type="CDD" id="cd05151">
    <property type="entry name" value="ChoK-like"/>
    <property type="match status" value="1"/>
</dbReference>
<dbReference type="Gene3D" id="1.10.10.10">
    <property type="entry name" value="Winged helix-like DNA-binding domain superfamily/Winged helix DNA-binding domain"/>
    <property type="match status" value="1"/>
</dbReference>
<dbReference type="Proteomes" id="UP000239650">
    <property type="component" value="Unassembled WGS sequence"/>
</dbReference>
<evidence type="ECO:0000313" key="2">
    <source>
        <dbReference type="Proteomes" id="UP000239650"/>
    </source>
</evidence>
<organism evidence="1 2">
    <name type="scientific">Latilactobacillus sakei</name>
    <name type="common">Lactobacillus sakei</name>
    <dbReference type="NCBI Taxonomy" id="1599"/>
    <lineage>
        <taxon>Bacteria</taxon>
        <taxon>Bacillati</taxon>
        <taxon>Bacillota</taxon>
        <taxon>Bacilli</taxon>
        <taxon>Lactobacillales</taxon>
        <taxon>Lactobacillaceae</taxon>
        <taxon>Latilactobacillus</taxon>
    </lineage>
</organism>
<dbReference type="Gene3D" id="3.90.1200.10">
    <property type="match status" value="1"/>
</dbReference>
<proteinExistence type="predicted"/>
<dbReference type="EMBL" id="OKRC01000003">
    <property type="protein sequence ID" value="SPE20443.1"/>
    <property type="molecule type" value="Genomic_DNA"/>
</dbReference>
<dbReference type="Pfam" id="PF13412">
    <property type="entry name" value="HTH_24"/>
    <property type="match status" value="1"/>
</dbReference>
<dbReference type="SUPFAM" id="SSF46785">
    <property type="entry name" value="Winged helix' DNA-binding domain"/>
    <property type="match status" value="1"/>
</dbReference>
<dbReference type="PANTHER" id="PTHR40086:SF1">
    <property type="entry name" value="CELL CYCLE REGULATOR CCRZ"/>
    <property type="match status" value="1"/>
</dbReference>
<dbReference type="Gene3D" id="3.90.550.10">
    <property type="entry name" value="Spore Coat Polysaccharide Biosynthesis Protein SpsA, Chain A"/>
    <property type="match status" value="1"/>
</dbReference>
<dbReference type="InterPro" id="IPR052077">
    <property type="entry name" value="CcrZ_PhaseVar_Mediator"/>
</dbReference>
<dbReference type="InterPro" id="IPR029044">
    <property type="entry name" value="Nucleotide-diphossugar_trans"/>
</dbReference>
<name>A0AAE8J5Z5_LATSK</name>
<gene>
    <name evidence="1" type="ORF">LAS9267_00829</name>
</gene>
<dbReference type="SUPFAM" id="SSF53448">
    <property type="entry name" value="Nucleotide-diphospho-sugar transferases"/>
    <property type="match status" value="1"/>
</dbReference>